<dbReference type="EMBL" id="JZXC01000009">
    <property type="protein sequence ID" value="KKA07771.1"/>
    <property type="molecule type" value="Genomic_DNA"/>
</dbReference>
<reference evidence="1 2" key="1">
    <citation type="submission" date="2015-03" db="EMBL/GenBank/DDBJ databases">
        <title>Pseudomonas fluorescens 1855-344 Genome sequencing and assembly.</title>
        <authorList>
            <person name="Eng W.W.H."/>
            <person name="Gan H.M."/>
            <person name="Savka M.A."/>
        </authorList>
    </citation>
    <scope>NUCLEOTIDE SEQUENCE [LARGE SCALE GENOMIC DNA]</scope>
    <source>
        <strain evidence="1 2">1855-344</strain>
    </source>
</reference>
<dbReference type="InterPro" id="IPR011006">
    <property type="entry name" value="CheY-like_superfamily"/>
</dbReference>
<sequence length="144" mass="16178">MPNKALRILIADPHHAHRIVLERLFNQQGYFRIAPVSHVQELLTLVEYGSEPFDLIVVNAGLASGALDLHDFVIYNPQVRHGMIYNAPPASRSPVPVARRSSLHLSQAPLPDLASLRRLMERVDPHASESLQPWTHPLRQGHGR</sequence>
<gene>
    <name evidence="1" type="ORF">VP02_11375</name>
</gene>
<comment type="caution">
    <text evidence="1">The sequence shown here is derived from an EMBL/GenBank/DDBJ whole genome shotgun (WGS) entry which is preliminary data.</text>
</comment>
<dbReference type="SUPFAM" id="SSF52172">
    <property type="entry name" value="CheY-like"/>
    <property type="match status" value="1"/>
</dbReference>
<dbReference type="AlphaFoldDB" id="A0A0F4XPR0"/>
<evidence type="ECO:0000313" key="2">
    <source>
        <dbReference type="Proteomes" id="UP000033662"/>
    </source>
</evidence>
<protein>
    <submittedName>
        <fullName evidence="1">Chemotaxis protein CheY</fullName>
    </submittedName>
</protein>
<accession>A0A0F4XPR0</accession>
<proteinExistence type="predicted"/>
<organism evidence="1 2">
    <name type="scientific">Pseudomonas kilonensis</name>
    <dbReference type="NCBI Taxonomy" id="132476"/>
    <lineage>
        <taxon>Bacteria</taxon>
        <taxon>Pseudomonadati</taxon>
        <taxon>Pseudomonadota</taxon>
        <taxon>Gammaproteobacteria</taxon>
        <taxon>Pseudomonadales</taxon>
        <taxon>Pseudomonadaceae</taxon>
        <taxon>Pseudomonas</taxon>
    </lineage>
</organism>
<name>A0A0F4XPR0_9PSED</name>
<evidence type="ECO:0000313" key="1">
    <source>
        <dbReference type="EMBL" id="KKA07771.1"/>
    </source>
</evidence>
<dbReference type="OrthoDB" id="7028668at2"/>
<dbReference type="Proteomes" id="UP000033662">
    <property type="component" value="Unassembled WGS sequence"/>
</dbReference>
<dbReference type="Gene3D" id="3.40.50.2300">
    <property type="match status" value="1"/>
</dbReference>
<dbReference type="PATRIC" id="fig|132476.4.peg.6349"/>